<dbReference type="PANTHER" id="PTHR46865">
    <property type="entry name" value="OXIDOREDUCTASE-RELATED"/>
    <property type="match status" value="1"/>
</dbReference>
<keyword evidence="6" id="KW-1185">Reference proteome</keyword>
<name>A0AAD9EPK0_9PEZI</name>
<sequence>MLPAKIFKISHSKPSKHNSHMDNLPPTQTTMRVLISGAGIAGPTLAWFLARTGARVTVLEKSAALLRQGHNVDVNYGAIKVIRKMGLIGELKRWNTTEKGTKLIDPRGRPFAPFPVHPGDGFNPTSEFEVLRGDLSWFLYEATKAHPNVEYRFGVTSKRVVENGDDCVRVELSGGEVEEYDLLVAADGQWSKVRRQCFPEEEVAVVDKDMYVVYSTIPRVASDDDWWNVFVGLGSRCISLRPDPHGTIRAMFTRMPLYDAQRRLWQEAARSDRKTQQELVRREFADAGWQAPRILEAMEDSEDYYFQALQQIKMKRWSTGRVVCLGDAAWAPTPLTGMGTSLAIQGAYVLSGELSKLGEGEHPRKALEEFEGKFRSYVDETQHIPFFFPAVVHPDVAWKRWLFQTCVAGVARVVANPWVQKKFIQGTNVEDTDGFTLPEYERFEVDGFAG</sequence>
<dbReference type="EMBL" id="JAQOWY010000010">
    <property type="protein sequence ID" value="KAK1856305.1"/>
    <property type="molecule type" value="Genomic_DNA"/>
</dbReference>
<comment type="caution">
    <text evidence="5">The sequence shown here is derived from an EMBL/GenBank/DDBJ whole genome shotgun (WGS) entry which is preliminary data.</text>
</comment>
<dbReference type="AlphaFoldDB" id="A0AAD9EPK0"/>
<dbReference type="GO" id="GO:0016491">
    <property type="term" value="F:oxidoreductase activity"/>
    <property type="evidence" value="ECO:0007669"/>
    <property type="project" value="UniProtKB-KW"/>
</dbReference>
<dbReference type="GO" id="GO:0071949">
    <property type="term" value="F:FAD binding"/>
    <property type="evidence" value="ECO:0007669"/>
    <property type="project" value="InterPro"/>
</dbReference>
<evidence type="ECO:0000313" key="6">
    <source>
        <dbReference type="Proteomes" id="UP001243330"/>
    </source>
</evidence>
<dbReference type="Pfam" id="PF01494">
    <property type="entry name" value="FAD_binding_3"/>
    <property type="match status" value="1"/>
</dbReference>
<evidence type="ECO:0000259" key="4">
    <source>
        <dbReference type="Pfam" id="PF01494"/>
    </source>
</evidence>
<dbReference type="Gene3D" id="3.30.9.10">
    <property type="entry name" value="D-Amino Acid Oxidase, subunit A, domain 2"/>
    <property type="match status" value="1"/>
</dbReference>
<protein>
    <submittedName>
        <fullName evidence="5">2-polyprenyl-6-methoxyphenol hydroxylase-like oxidoreductase</fullName>
    </submittedName>
</protein>
<keyword evidence="1" id="KW-0285">Flavoprotein</keyword>
<evidence type="ECO:0000256" key="2">
    <source>
        <dbReference type="ARBA" id="ARBA00022827"/>
    </source>
</evidence>
<accession>A0AAD9EPK0</accession>
<evidence type="ECO:0000256" key="3">
    <source>
        <dbReference type="ARBA" id="ARBA00023002"/>
    </source>
</evidence>
<dbReference type="Gene3D" id="3.50.50.60">
    <property type="entry name" value="FAD/NAD(P)-binding domain"/>
    <property type="match status" value="1"/>
</dbReference>
<dbReference type="InterPro" id="IPR036188">
    <property type="entry name" value="FAD/NAD-bd_sf"/>
</dbReference>
<dbReference type="InterPro" id="IPR002938">
    <property type="entry name" value="FAD-bd"/>
</dbReference>
<reference evidence="5" key="1">
    <citation type="submission" date="2023-01" db="EMBL/GenBank/DDBJ databases">
        <title>Colletotrichum chrysophilum M932 genome sequence.</title>
        <authorList>
            <person name="Baroncelli R."/>
        </authorList>
    </citation>
    <scope>NUCLEOTIDE SEQUENCE</scope>
    <source>
        <strain evidence="5">M932</strain>
    </source>
</reference>
<feature type="domain" description="FAD-binding" evidence="4">
    <location>
        <begin position="31"/>
        <end position="372"/>
    </location>
</feature>
<evidence type="ECO:0000256" key="1">
    <source>
        <dbReference type="ARBA" id="ARBA00022630"/>
    </source>
</evidence>
<keyword evidence="2" id="KW-0274">FAD</keyword>
<dbReference type="PANTHER" id="PTHR46865:SF2">
    <property type="entry name" value="MONOOXYGENASE"/>
    <property type="match status" value="1"/>
</dbReference>
<organism evidence="5 6">
    <name type="scientific">Colletotrichum chrysophilum</name>
    <dbReference type="NCBI Taxonomy" id="1836956"/>
    <lineage>
        <taxon>Eukaryota</taxon>
        <taxon>Fungi</taxon>
        <taxon>Dikarya</taxon>
        <taxon>Ascomycota</taxon>
        <taxon>Pezizomycotina</taxon>
        <taxon>Sordariomycetes</taxon>
        <taxon>Hypocreomycetidae</taxon>
        <taxon>Glomerellales</taxon>
        <taxon>Glomerellaceae</taxon>
        <taxon>Colletotrichum</taxon>
        <taxon>Colletotrichum gloeosporioides species complex</taxon>
    </lineage>
</organism>
<dbReference type="InterPro" id="IPR051704">
    <property type="entry name" value="FAD_aromatic-hydroxylase"/>
</dbReference>
<gene>
    <name evidence="5" type="ORF">CCHR01_01053</name>
</gene>
<dbReference type="Proteomes" id="UP001243330">
    <property type="component" value="Unassembled WGS sequence"/>
</dbReference>
<dbReference type="SUPFAM" id="SSF51905">
    <property type="entry name" value="FAD/NAD(P)-binding domain"/>
    <property type="match status" value="1"/>
</dbReference>
<proteinExistence type="predicted"/>
<evidence type="ECO:0000313" key="5">
    <source>
        <dbReference type="EMBL" id="KAK1856305.1"/>
    </source>
</evidence>
<dbReference type="PRINTS" id="PR00420">
    <property type="entry name" value="RNGMNOXGNASE"/>
</dbReference>
<keyword evidence="3" id="KW-0560">Oxidoreductase</keyword>